<accession>A0A9E8NDB5</accession>
<dbReference type="Pfam" id="PF05717">
    <property type="entry name" value="TnpB_IS66"/>
    <property type="match status" value="1"/>
</dbReference>
<dbReference type="InterPro" id="IPR008878">
    <property type="entry name" value="Transposase_IS66_Orf2"/>
</dbReference>
<dbReference type="RefSeq" id="WP_244824977.1">
    <property type="nucleotide sequence ID" value="NZ_CP112998.1"/>
</dbReference>
<gene>
    <name evidence="1" type="primary">tnpB</name>
    <name evidence="1" type="ORF">ON006_04455</name>
</gene>
<dbReference type="NCBIfam" id="NF033819">
    <property type="entry name" value="IS66_TnpB"/>
    <property type="match status" value="1"/>
</dbReference>
<keyword evidence="2" id="KW-1185">Reference proteome</keyword>
<evidence type="ECO:0000313" key="2">
    <source>
        <dbReference type="Proteomes" id="UP001164653"/>
    </source>
</evidence>
<dbReference type="PANTHER" id="PTHR36455">
    <property type="match status" value="1"/>
</dbReference>
<evidence type="ECO:0000313" key="1">
    <source>
        <dbReference type="EMBL" id="WAC13213.1"/>
    </source>
</evidence>
<protein>
    <submittedName>
        <fullName evidence="1">IS66 family insertion sequence element accessory protein TnpB</fullName>
    </submittedName>
</protein>
<name>A0A9E8NDB5_9BACT</name>
<organism evidence="1 2">
    <name type="scientific">Dyadobacter pollutisoli</name>
    <dbReference type="NCBI Taxonomy" id="2910158"/>
    <lineage>
        <taxon>Bacteria</taxon>
        <taxon>Pseudomonadati</taxon>
        <taxon>Bacteroidota</taxon>
        <taxon>Cytophagia</taxon>
        <taxon>Cytophagales</taxon>
        <taxon>Spirosomataceae</taxon>
        <taxon>Dyadobacter</taxon>
    </lineage>
</organism>
<dbReference type="Proteomes" id="UP001164653">
    <property type="component" value="Chromosome"/>
</dbReference>
<dbReference type="EMBL" id="CP112998">
    <property type="protein sequence ID" value="WAC13213.1"/>
    <property type="molecule type" value="Genomic_DNA"/>
</dbReference>
<dbReference type="PANTHER" id="PTHR36455:SF1">
    <property type="entry name" value="BLR8292 PROTEIN"/>
    <property type="match status" value="1"/>
</dbReference>
<sequence>MFSLSSSDRYLLYQGDCDMRRGAYSLSGLVRNELGRNPLNGDVFVFLNRRRTCIKLLRWESGGFVLFIKHLEKGTYTRPVQHSSEGVLSWAELVLMIEGIVVKKSLQKPRYKLF</sequence>
<proteinExistence type="predicted"/>
<dbReference type="KEGG" id="dpf:ON006_04455"/>
<reference evidence="1" key="1">
    <citation type="submission" date="2022-11" db="EMBL/GenBank/DDBJ databases">
        <title>Dyadobacter pollutisoli sp. nov., isolated from plastic dumped soil.</title>
        <authorList>
            <person name="Kim J.M."/>
            <person name="Kim K.R."/>
            <person name="Lee J.K."/>
            <person name="Hao L."/>
            <person name="Jeon C.O."/>
        </authorList>
    </citation>
    <scope>NUCLEOTIDE SEQUENCE</scope>
    <source>
        <strain evidence="1">U1</strain>
    </source>
</reference>
<dbReference type="AlphaFoldDB" id="A0A9E8NDB5"/>